<accession>A0A0P9DIL7</accession>
<feature type="non-terminal residue" evidence="3">
    <location>
        <position position="307"/>
    </location>
</feature>
<evidence type="ECO:0000313" key="4">
    <source>
        <dbReference type="Proteomes" id="UP000050509"/>
    </source>
</evidence>
<organism evidence="3 4">
    <name type="scientific">Kouleothrix aurantiaca</name>
    <dbReference type="NCBI Taxonomy" id="186479"/>
    <lineage>
        <taxon>Bacteria</taxon>
        <taxon>Bacillati</taxon>
        <taxon>Chloroflexota</taxon>
        <taxon>Chloroflexia</taxon>
        <taxon>Chloroflexales</taxon>
        <taxon>Roseiflexineae</taxon>
        <taxon>Roseiflexaceae</taxon>
        <taxon>Kouleothrix</taxon>
    </lineage>
</organism>
<dbReference type="SMART" id="SM00331">
    <property type="entry name" value="PP2C_SIG"/>
    <property type="match status" value="1"/>
</dbReference>
<evidence type="ECO:0000313" key="3">
    <source>
        <dbReference type="EMBL" id="KPV49712.1"/>
    </source>
</evidence>
<feature type="compositionally biased region" description="Low complexity" evidence="1">
    <location>
        <begin position="42"/>
        <end position="52"/>
    </location>
</feature>
<reference evidence="3 4" key="1">
    <citation type="submission" date="2015-09" db="EMBL/GenBank/DDBJ databases">
        <title>Draft genome sequence of Kouleothrix aurantiaca JCM 19913.</title>
        <authorList>
            <person name="Hemp J."/>
        </authorList>
    </citation>
    <scope>NUCLEOTIDE SEQUENCE [LARGE SCALE GENOMIC DNA]</scope>
    <source>
        <strain evidence="3 4">COM-B</strain>
    </source>
</reference>
<dbReference type="InterPro" id="IPR001932">
    <property type="entry name" value="PPM-type_phosphatase-like_dom"/>
</dbReference>
<dbReference type="SMART" id="SM00332">
    <property type="entry name" value="PP2Cc"/>
    <property type="match status" value="1"/>
</dbReference>
<evidence type="ECO:0000256" key="1">
    <source>
        <dbReference type="SAM" id="MobiDB-lite"/>
    </source>
</evidence>
<dbReference type="AlphaFoldDB" id="A0A0P9DIL7"/>
<dbReference type="Pfam" id="PF13672">
    <property type="entry name" value="PP2C_2"/>
    <property type="match status" value="1"/>
</dbReference>
<evidence type="ECO:0000259" key="2">
    <source>
        <dbReference type="PROSITE" id="PS51746"/>
    </source>
</evidence>
<name>A0A0P9DIL7_9CHLR</name>
<dbReference type="PANTHER" id="PTHR13832:SF827">
    <property type="entry name" value="PROTEIN PHOSPHATASE 1L"/>
    <property type="match status" value="1"/>
</dbReference>
<dbReference type="PROSITE" id="PS51746">
    <property type="entry name" value="PPM_2"/>
    <property type="match status" value="1"/>
</dbReference>
<protein>
    <submittedName>
        <fullName evidence="3">Protein phosphatase</fullName>
    </submittedName>
</protein>
<feature type="domain" description="PPM-type phosphatase" evidence="2">
    <location>
        <begin position="77"/>
        <end position="307"/>
    </location>
</feature>
<gene>
    <name evidence="3" type="ORF">SE17_31060</name>
</gene>
<dbReference type="EMBL" id="LJCR01001796">
    <property type="protein sequence ID" value="KPV49712.1"/>
    <property type="molecule type" value="Genomic_DNA"/>
</dbReference>
<dbReference type="Proteomes" id="UP000050509">
    <property type="component" value="Unassembled WGS sequence"/>
</dbReference>
<dbReference type="Gene3D" id="3.60.40.10">
    <property type="entry name" value="PPM-type phosphatase domain"/>
    <property type="match status" value="1"/>
</dbReference>
<keyword evidence="4" id="KW-1185">Reference proteome</keyword>
<dbReference type="InterPro" id="IPR036457">
    <property type="entry name" value="PPM-type-like_dom_sf"/>
</dbReference>
<dbReference type="GO" id="GO:0004722">
    <property type="term" value="F:protein serine/threonine phosphatase activity"/>
    <property type="evidence" value="ECO:0007669"/>
    <property type="project" value="InterPro"/>
</dbReference>
<dbReference type="PANTHER" id="PTHR13832">
    <property type="entry name" value="PROTEIN PHOSPHATASE 2C"/>
    <property type="match status" value="1"/>
</dbReference>
<proteinExistence type="predicted"/>
<sequence>MDEPSSALAPGTAGDQAPAYEGEQTDETSAGLGTQPLLEPGLSAAPSDAPALADEDTTRQLAKDKLPTLAALRSQRGLAFAGLRDIGRVRSINQDSIFGMLSTLPRESNDLPFGIFVVADGMGGHQGGEIASRLAISTVVQHILAELVVPTLADSSTEALQPLLIEAVQTANRTIWEHAQTLGSDMGTTCTVALMLGHALYLGHVGDSRAYLATPTGLRLLTNDHSTVGRLIQVGQLDASEAREHPLRSQLYRTVGQQPEVLVDFSYQQLGDATHLLLASDGLWGMIDDDILLDVLQHHPWPQDACN</sequence>
<dbReference type="CDD" id="cd00143">
    <property type="entry name" value="PP2Cc"/>
    <property type="match status" value="1"/>
</dbReference>
<feature type="region of interest" description="Disordered" evidence="1">
    <location>
        <begin position="1"/>
        <end position="52"/>
    </location>
</feature>
<dbReference type="InterPro" id="IPR015655">
    <property type="entry name" value="PP2C"/>
</dbReference>
<comment type="caution">
    <text evidence="3">The sequence shown here is derived from an EMBL/GenBank/DDBJ whole genome shotgun (WGS) entry which is preliminary data.</text>
</comment>
<dbReference type="SUPFAM" id="SSF81606">
    <property type="entry name" value="PP2C-like"/>
    <property type="match status" value="1"/>
</dbReference>